<proteinExistence type="predicted"/>
<sequence length="101" mass="11459">MVKPNSSEKSHMVCAWDLVSMTPLRTDVDMISPRPLQKDTRERSPLVTDDGLLSIVACWIKMARSRTQIFVDRSCIVNQSLHKPLASACETQLLERFMIIA</sequence>
<name>A0A1Y1JRN5_PHOPY</name>
<accession>A0A1Y1JRN5</accession>
<dbReference type="AlphaFoldDB" id="A0A1Y1JRN5"/>
<organism evidence="1">
    <name type="scientific">Photinus pyralis</name>
    <name type="common">Common eastern firefly</name>
    <name type="synonym">Lampyris pyralis</name>
    <dbReference type="NCBI Taxonomy" id="7054"/>
    <lineage>
        <taxon>Eukaryota</taxon>
        <taxon>Metazoa</taxon>
        <taxon>Ecdysozoa</taxon>
        <taxon>Arthropoda</taxon>
        <taxon>Hexapoda</taxon>
        <taxon>Insecta</taxon>
        <taxon>Pterygota</taxon>
        <taxon>Neoptera</taxon>
        <taxon>Endopterygota</taxon>
        <taxon>Coleoptera</taxon>
        <taxon>Polyphaga</taxon>
        <taxon>Elateriformia</taxon>
        <taxon>Elateroidea</taxon>
        <taxon>Lampyridae</taxon>
        <taxon>Lampyrinae</taxon>
        <taxon>Photinus</taxon>
    </lineage>
</organism>
<evidence type="ECO:0000313" key="1">
    <source>
        <dbReference type="EMBL" id="JAV51889.1"/>
    </source>
</evidence>
<reference evidence="1" key="1">
    <citation type="journal article" date="2016" name="Sci. Rep.">
        <title>Molecular characterization of firefly nuptial gifts: a multi-omics approach sheds light on postcopulatory sexual selection.</title>
        <authorList>
            <person name="Al-Wathiqui N."/>
            <person name="Fallon T.R."/>
            <person name="South A."/>
            <person name="Weng J.K."/>
            <person name="Lewis S.M."/>
        </authorList>
    </citation>
    <scope>NUCLEOTIDE SEQUENCE</scope>
</reference>
<dbReference type="EMBL" id="GEZM01102390">
    <property type="protein sequence ID" value="JAV51889.1"/>
    <property type="molecule type" value="Transcribed_RNA"/>
</dbReference>
<protein>
    <submittedName>
        <fullName evidence="1">Uncharacterized protein</fullName>
    </submittedName>
</protein>